<evidence type="ECO:0000256" key="2">
    <source>
        <dbReference type="ARBA" id="ARBA00023315"/>
    </source>
</evidence>
<dbReference type="SUPFAM" id="SSF55729">
    <property type="entry name" value="Acyl-CoA N-acyltransferases (Nat)"/>
    <property type="match status" value="1"/>
</dbReference>
<keyword evidence="2 4" id="KW-0012">Acyltransferase</keyword>
<proteinExistence type="predicted"/>
<dbReference type="CDD" id="cd04301">
    <property type="entry name" value="NAT_SF"/>
    <property type="match status" value="1"/>
</dbReference>
<evidence type="ECO:0000259" key="3">
    <source>
        <dbReference type="PROSITE" id="PS51186"/>
    </source>
</evidence>
<dbReference type="GO" id="GO:0016747">
    <property type="term" value="F:acyltransferase activity, transferring groups other than amino-acyl groups"/>
    <property type="evidence" value="ECO:0007669"/>
    <property type="project" value="InterPro"/>
</dbReference>
<dbReference type="EMBL" id="JACHMD010000001">
    <property type="protein sequence ID" value="MBB4667796.1"/>
    <property type="molecule type" value="Genomic_DNA"/>
</dbReference>
<dbReference type="InterPro" id="IPR016181">
    <property type="entry name" value="Acyl_CoA_acyltransferase"/>
</dbReference>
<protein>
    <submittedName>
        <fullName evidence="4">Putative acetyltransferase</fullName>
        <ecNumber evidence="4">2.3.1.-</ecNumber>
    </submittedName>
</protein>
<gene>
    <name evidence="4" type="ORF">BKA24_002505</name>
</gene>
<keyword evidence="5" id="KW-1185">Reference proteome</keyword>
<dbReference type="Proteomes" id="UP000573729">
    <property type="component" value="Unassembled WGS sequence"/>
</dbReference>
<keyword evidence="1 4" id="KW-0808">Transferase</keyword>
<dbReference type="InterPro" id="IPR000182">
    <property type="entry name" value="GNAT_dom"/>
</dbReference>
<dbReference type="PANTHER" id="PTHR43877:SF5">
    <property type="entry name" value="BLL8307 PROTEIN"/>
    <property type="match status" value="1"/>
</dbReference>
<reference evidence="4 5" key="1">
    <citation type="submission" date="2020-08" db="EMBL/GenBank/DDBJ databases">
        <title>Sequencing the genomes of 1000 actinobacteria strains.</title>
        <authorList>
            <person name="Klenk H.-P."/>
        </authorList>
    </citation>
    <scope>NUCLEOTIDE SEQUENCE [LARGE SCALE GENOMIC DNA]</scope>
    <source>
        <strain evidence="4 5">DSM 24947</strain>
    </source>
</reference>
<dbReference type="AlphaFoldDB" id="A0A7W7BS28"/>
<sequence>MTGLRVTVDDLSGSETVALIAHHLEGMHAQTPAESVHALGVRELRHPDVTVWSAWRSDSLAGVGALKRFGDADGEIKSMRVADAHLGTGVGRALVRHIVTEARAAGLRALWLETGSDAAFAPARALYASEGFTVCDPFGPYRPDRHSTFMTQTL</sequence>
<evidence type="ECO:0000313" key="5">
    <source>
        <dbReference type="Proteomes" id="UP000573729"/>
    </source>
</evidence>
<name>A0A7W7BS28_9MICO</name>
<feature type="domain" description="N-acetyltransferase" evidence="3">
    <location>
        <begin position="6"/>
        <end position="154"/>
    </location>
</feature>
<evidence type="ECO:0000256" key="1">
    <source>
        <dbReference type="ARBA" id="ARBA00022679"/>
    </source>
</evidence>
<dbReference type="Pfam" id="PF00583">
    <property type="entry name" value="Acetyltransf_1"/>
    <property type="match status" value="1"/>
</dbReference>
<dbReference type="RefSeq" id="WP_184218743.1">
    <property type="nucleotide sequence ID" value="NZ_JACHMD010000001.1"/>
</dbReference>
<dbReference type="PROSITE" id="PS51186">
    <property type="entry name" value="GNAT"/>
    <property type="match status" value="1"/>
</dbReference>
<comment type="caution">
    <text evidence="4">The sequence shown here is derived from an EMBL/GenBank/DDBJ whole genome shotgun (WGS) entry which is preliminary data.</text>
</comment>
<accession>A0A7W7BS28</accession>
<evidence type="ECO:0000313" key="4">
    <source>
        <dbReference type="EMBL" id="MBB4667796.1"/>
    </source>
</evidence>
<organism evidence="4 5">
    <name type="scientific">Microbacterium marinum</name>
    <dbReference type="NCBI Taxonomy" id="421115"/>
    <lineage>
        <taxon>Bacteria</taxon>
        <taxon>Bacillati</taxon>
        <taxon>Actinomycetota</taxon>
        <taxon>Actinomycetes</taxon>
        <taxon>Micrococcales</taxon>
        <taxon>Microbacteriaceae</taxon>
        <taxon>Microbacterium</taxon>
    </lineage>
</organism>
<dbReference type="PANTHER" id="PTHR43877">
    <property type="entry name" value="AMINOALKYLPHOSPHONATE N-ACETYLTRANSFERASE-RELATED-RELATED"/>
    <property type="match status" value="1"/>
</dbReference>
<dbReference type="Gene3D" id="3.40.630.30">
    <property type="match status" value="1"/>
</dbReference>
<dbReference type="InterPro" id="IPR050832">
    <property type="entry name" value="Bact_Acetyltransf"/>
</dbReference>
<dbReference type="EC" id="2.3.1.-" evidence="4"/>